<dbReference type="InterPro" id="IPR000259">
    <property type="entry name" value="Adhesion_dom_fimbrial"/>
</dbReference>
<reference evidence="2 3" key="1">
    <citation type="submission" date="2014-08" db="EMBL/GenBank/DDBJ databases">
        <authorList>
            <person name="Bunnell A."/>
            <person name="Chain P.S."/>
            <person name="Chertkov O."/>
            <person name="Currie B.J."/>
            <person name="Daligault H.E."/>
            <person name="Davenport K.W."/>
            <person name="Davis C."/>
            <person name="Gleasner C.D."/>
            <person name="Johnson S.L."/>
            <person name="Kaestli M."/>
            <person name="Koren S."/>
            <person name="Kunde Y.A."/>
            <person name="Mayo M."/>
            <person name="McMurry K.K."/>
            <person name="Price E.P."/>
            <person name="Reitenga K.G."/>
            <person name="Robison R."/>
            <person name="Rosovitz M.J."/>
            <person name="Sarovich D.S."/>
            <person name="Teshima H."/>
        </authorList>
    </citation>
    <scope>NUCLEOTIDE SEQUENCE [LARGE SCALE GENOMIC DNA]</scope>
    <source>
        <strain evidence="2 3">MSHR44</strain>
    </source>
</reference>
<dbReference type="PANTHER" id="PTHR33420:SF3">
    <property type="entry name" value="FIMBRIAL SUBUNIT ELFA"/>
    <property type="match status" value="1"/>
</dbReference>
<gene>
    <name evidence="2" type="ORF">Y036_5033</name>
</gene>
<dbReference type="EMBL" id="JQIM01000008">
    <property type="protein sequence ID" value="KGX16168.1"/>
    <property type="molecule type" value="Genomic_DNA"/>
</dbReference>
<evidence type="ECO:0000313" key="2">
    <source>
        <dbReference type="EMBL" id="KGX16168.1"/>
    </source>
</evidence>
<proteinExistence type="predicted"/>
<dbReference type="Proteomes" id="UP000030475">
    <property type="component" value="Unassembled WGS sequence"/>
</dbReference>
<comment type="caution">
    <text evidence="2">The sequence shown here is derived from an EMBL/GenBank/DDBJ whole genome shotgun (WGS) entry which is preliminary data.</text>
</comment>
<sequence length="181" mass="18859">MKKKVVSFAVATLFGLVAAQSVFAQSIDQGQVKFTGELTANTCTIDAGSKDQIVPLPKVSTSALAAPGDVAGSTAFEIKVSKCAADVKKVAAHFEMENMDPNTRTLKNEATGADAATNVTIQLVNSDGTELPVGSTGSYFDVTGTDDARGATMIYGGQYYALDTTTAGKVESHTLFTLAYE</sequence>
<dbReference type="GO" id="GO:0009289">
    <property type="term" value="C:pilus"/>
    <property type="evidence" value="ECO:0007669"/>
    <property type="project" value="InterPro"/>
</dbReference>
<dbReference type="Pfam" id="PF00419">
    <property type="entry name" value="Fimbrial"/>
    <property type="match status" value="1"/>
</dbReference>
<dbReference type="SUPFAM" id="SSF49401">
    <property type="entry name" value="Bacterial adhesins"/>
    <property type="match status" value="1"/>
</dbReference>
<dbReference type="InterPro" id="IPR050263">
    <property type="entry name" value="Bact_Fimbrial_Adh_Pro"/>
</dbReference>
<name>A0A095LTH2_BURPE</name>
<accession>A0A095LTH2</accession>
<dbReference type="GO" id="GO:0043709">
    <property type="term" value="P:cell adhesion involved in single-species biofilm formation"/>
    <property type="evidence" value="ECO:0007669"/>
    <property type="project" value="TreeGrafter"/>
</dbReference>
<dbReference type="InterPro" id="IPR036937">
    <property type="entry name" value="Adhesion_dom_fimbrial_sf"/>
</dbReference>
<dbReference type="Gene3D" id="2.60.40.1090">
    <property type="entry name" value="Fimbrial-type adhesion domain"/>
    <property type="match status" value="1"/>
</dbReference>
<dbReference type="RefSeq" id="WP_004523706.1">
    <property type="nucleotide sequence ID" value="NZ_CFVL01000011.1"/>
</dbReference>
<keyword evidence="1" id="KW-0732">Signal</keyword>
<dbReference type="AlphaFoldDB" id="A0A095LTH2"/>
<dbReference type="PANTHER" id="PTHR33420">
    <property type="entry name" value="FIMBRIAL SUBUNIT ELFA-RELATED"/>
    <property type="match status" value="1"/>
</dbReference>
<evidence type="ECO:0000313" key="3">
    <source>
        <dbReference type="Proteomes" id="UP000030475"/>
    </source>
</evidence>
<dbReference type="InterPro" id="IPR008966">
    <property type="entry name" value="Adhesion_dom_sf"/>
</dbReference>
<dbReference type="KEGG" id="but:X994_4591"/>
<protein>
    <submittedName>
        <fullName evidence="2">Fimbrial family protein</fullName>
    </submittedName>
</protein>
<organism evidence="2 3">
    <name type="scientific">Burkholderia pseudomallei</name>
    <name type="common">Pseudomonas pseudomallei</name>
    <dbReference type="NCBI Taxonomy" id="28450"/>
    <lineage>
        <taxon>Bacteria</taxon>
        <taxon>Pseudomonadati</taxon>
        <taxon>Pseudomonadota</taxon>
        <taxon>Betaproteobacteria</taxon>
        <taxon>Burkholderiales</taxon>
        <taxon>Burkholderiaceae</taxon>
        <taxon>Burkholderia</taxon>
        <taxon>pseudomallei group</taxon>
    </lineage>
</organism>
<evidence type="ECO:0000256" key="1">
    <source>
        <dbReference type="ARBA" id="ARBA00022729"/>
    </source>
</evidence>
<dbReference type="OrthoDB" id="9033056at2"/>